<feature type="domain" description="Major facilitator superfamily (MFS) profile" evidence="8">
    <location>
        <begin position="64"/>
        <end position="495"/>
    </location>
</feature>
<dbReference type="GeneID" id="81389828"/>
<dbReference type="InterPro" id="IPR036259">
    <property type="entry name" value="MFS_trans_sf"/>
</dbReference>
<reference evidence="9" key="1">
    <citation type="submission" date="2022-11" db="EMBL/GenBank/DDBJ databases">
        <authorList>
            <person name="Petersen C."/>
        </authorList>
    </citation>
    <scope>NUCLEOTIDE SEQUENCE</scope>
    <source>
        <strain evidence="9">IBT 34128</strain>
    </source>
</reference>
<dbReference type="Pfam" id="PF07690">
    <property type="entry name" value="MFS_1"/>
    <property type="match status" value="1"/>
</dbReference>
<feature type="transmembrane region" description="Helical" evidence="7">
    <location>
        <begin position="399"/>
        <end position="420"/>
    </location>
</feature>
<dbReference type="PANTHER" id="PTHR43791">
    <property type="entry name" value="PERMEASE-RELATED"/>
    <property type="match status" value="1"/>
</dbReference>
<dbReference type="Gene3D" id="1.20.1250.20">
    <property type="entry name" value="MFS general substrate transporter like domains"/>
    <property type="match status" value="2"/>
</dbReference>
<evidence type="ECO:0000313" key="10">
    <source>
        <dbReference type="Proteomes" id="UP001141434"/>
    </source>
</evidence>
<dbReference type="RefSeq" id="XP_056515510.1">
    <property type="nucleotide sequence ID" value="XM_056650660.1"/>
</dbReference>
<dbReference type="InterPro" id="IPR011701">
    <property type="entry name" value="MFS"/>
</dbReference>
<evidence type="ECO:0000313" key="9">
    <source>
        <dbReference type="EMBL" id="KAJ5114317.1"/>
    </source>
</evidence>
<evidence type="ECO:0000256" key="5">
    <source>
        <dbReference type="ARBA" id="ARBA00022989"/>
    </source>
</evidence>
<evidence type="ECO:0000256" key="4">
    <source>
        <dbReference type="ARBA" id="ARBA00022692"/>
    </source>
</evidence>
<dbReference type="FunFam" id="1.20.1250.20:FF:000013">
    <property type="entry name" value="MFS general substrate transporter"/>
    <property type="match status" value="1"/>
</dbReference>
<dbReference type="EMBL" id="JAPMSZ010000001">
    <property type="protein sequence ID" value="KAJ5114317.1"/>
    <property type="molecule type" value="Genomic_DNA"/>
</dbReference>
<protein>
    <recommendedName>
        <fullName evidence="8">Major facilitator superfamily (MFS) profile domain-containing protein</fullName>
    </recommendedName>
</protein>
<feature type="transmembrane region" description="Helical" evidence="7">
    <location>
        <begin position="310"/>
        <end position="329"/>
    </location>
</feature>
<dbReference type="SUPFAM" id="SSF103473">
    <property type="entry name" value="MFS general substrate transporter"/>
    <property type="match status" value="1"/>
</dbReference>
<evidence type="ECO:0000256" key="3">
    <source>
        <dbReference type="ARBA" id="ARBA00022448"/>
    </source>
</evidence>
<reference evidence="9" key="2">
    <citation type="journal article" date="2023" name="IMA Fungus">
        <title>Comparative genomic study of the Penicillium genus elucidates a diverse pangenome and 15 lateral gene transfer events.</title>
        <authorList>
            <person name="Petersen C."/>
            <person name="Sorensen T."/>
            <person name="Nielsen M.R."/>
            <person name="Sondergaard T.E."/>
            <person name="Sorensen J.L."/>
            <person name="Fitzpatrick D.A."/>
            <person name="Frisvad J.C."/>
            <person name="Nielsen K.L."/>
        </authorList>
    </citation>
    <scope>NUCLEOTIDE SEQUENCE</scope>
    <source>
        <strain evidence="9">IBT 34128</strain>
    </source>
</reference>
<sequence length="516" mass="56795">MSPRNSGDVEATDLDKSYADNIEVVANSDKPNPRKEAPAYVASLTPEEREKAEKALVRKIDLRLLPMLIIMYILNYLDRNNIVSTCALRVPLAAARLAGLEDDLGLVKNQYQTCVSILFVGYLLMQIPSNLILNKFGKPAIYLPTSMMLWGVISTCTAGAQNFAGLVVIRFFLGFVEAAYFPGCLYFLSAWYTRKELGFRTAALYSGSLISGAFSGLIAAGITGGMEGVKGLRAWRWLFIIEGAITIAIAFMSIFILPNFPRTTSWLSDEEKELAAWRLEEDIGEDDWVDSEQQSFMYGAKLAFSDVKTWILMLMILCIVSSASVTNFFPTVVETLNYPKIQTLCLTAPPYCLAVICAFANAWHSDRTGERYFHVTLPLYVSVASFILAAATTGTAPRYVAMMLMVPSLYTGYVVALGWISNTLPRPASKRAAALAAINCVSNASSIYASYMYPDSDQPRFVPAMSVNCATAFVAIVSATILRFILVRLNKKLDRGDEVEGAVPGEASQRGFRFLV</sequence>
<keyword evidence="4 7" id="KW-0812">Transmembrane</keyword>
<name>A0A9W9KQK3_9EURO</name>
<feature type="transmembrane region" description="Helical" evidence="7">
    <location>
        <begin position="234"/>
        <end position="257"/>
    </location>
</feature>
<keyword evidence="6 7" id="KW-0472">Membrane</keyword>
<keyword evidence="5 7" id="KW-1133">Transmembrane helix</keyword>
<feature type="transmembrane region" description="Helical" evidence="7">
    <location>
        <begin position="465"/>
        <end position="486"/>
    </location>
</feature>
<dbReference type="InterPro" id="IPR020846">
    <property type="entry name" value="MFS_dom"/>
</dbReference>
<feature type="transmembrane region" description="Helical" evidence="7">
    <location>
        <begin position="167"/>
        <end position="190"/>
    </location>
</feature>
<evidence type="ECO:0000256" key="7">
    <source>
        <dbReference type="SAM" id="Phobius"/>
    </source>
</evidence>
<accession>A0A9W9KQK3</accession>
<comment type="caution">
    <text evidence="9">The sequence shown here is derived from an EMBL/GenBank/DDBJ whole genome shotgun (WGS) entry which is preliminary data.</text>
</comment>
<organism evidence="9 10">
    <name type="scientific">Penicillium alfredii</name>
    <dbReference type="NCBI Taxonomy" id="1506179"/>
    <lineage>
        <taxon>Eukaryota</taxon>
        <taxon>Fungi</taxon>
        <taxon>Dikarya</taxon>
        <taxon>Ascomycota</taxon>
        <taxon>Pezizomycotina</taxon>
        <taxon>Eurotiomycetes</taxon>
        <taxon>Eurotiomycetidae</taxon>
        <taxon>Eurotiales</taxon>
        <taxon>Aspergillaceae</taxon>
        <taxon>Penicillium</taxon>
    </lineage>
</organism>
<feature type="transmembrane region" description="Helical" evidence="7">
    <location>
        <begin position="110"/>
        <end position="133"/>
    </location>
</feature>
<feature type="transmembrane region" description="Helical" evidence="7">
    <location>
        <begin position="432"/>
        <end position="453"/>
    </location>
</feature>
<dbReference type="PROSITE" id="PS50850">
    <property type="entry name" value="MFS"/>
    <property type="match status" value="1"/>
</dbReference>
<feature type="transmembrane region" description="Helical" evidence="7">
    <location>
        <begin position="202"/>
        <end position="222"/>
    </location>
</feature>
<dbReference type="PANTHER" id="PTHR43791:SF92">
    <property type="entry name" value="AGL026WP"/>
    <property type="match status" value="1"/>
</dbReference>
<feature type="transmembrane region" description="Helical" evidence="7">
    <location>
        <begin position="140"/>
        <end position="161"/>
    </location>
</feature>
<dbReference type="Proteomes" id="UP001141434">
    <property type="component" value="Unassembled WGS sequence"/>
</dbReference>
<feature type="transmembrane region" description="Helical" evidence="7">
    <location>
        <begin position="372"/>
        <end position="393"/>
    </location>
</feature>
<dbReference type="GO" id="GO:0022857">
    <property type="term" value="F:transmembrane transporter activity"/>
    <property type="evidence" value="ECO:0007669"/>
    <property type="project" value="InterPro"/>
</dbReference>
<gene>
    <name evidence="9" type="ORF">NUU61_000076</name>
</gene>
<evidence type="ECO:0000256" key="1">
    <source>
        <dbReference type="ARBA" id="ARBA00004141"/>
    </source>
</evidence>
<dbReference type="OrthoDB" id="2250022at2759"/>
<feature type="transmembrane region" description="Helical" evidence="7">
    <location>
        <begin position="341"/>
        <end position="360"/>
    </location>
</feature>
<evidence type="ECO:0000256" key="6">
    <source>
        <dbReference type="ARBA" id="ARBA00023136"/>
    </source>
</evidence>
<keyword evidence="10" id="KW-1185">Reference proteome</keyword>
<proteinExistence type="inferred from homology"/>
<comment type="similarity">
    <text evidence="2">Belongs to the major facilitator superfamily.</text>
</comment>
<dbReference type="GO" id="GO:0016020">
    <property type="term" value="C:membrane"/>
    <property type="evidence" value="ECO:0007669"/>
    <property type="project" value="UniProtKB-SubCell"/>
</dbReference>
<comment type="subcellular location">
    <subcellularLocation>
        <location evidence="1">Membrane</location>
        <topology evidence="1">Multi-pass membrane protein</topology>
    </subcellularLocation>
</comment>
<dbReference type="FunFam" id="1.20.1250.20:FF:000057">
    <property type="entry name" value="MFS general substrate transporter"/>
    <property type="match status" value="1"/>
</dbReference>
<evidence type="ECO:0000256" key="2">
    <source>
        <dbReference type="ARBA" id="ARBA00008335"/>
    </source>
</evidence>
<keyword evidence="3" id="KW-0813">Transport</keyword>
<evidence type="ECO:0000259" key="8">
    <source>
        <dbReference type="PROSITE" id="PS50850"/>
    </source>
</evidence>
<dbReference type="AlphaFoldDB" id="A0A9W9KQK3"/>